<proteinExistence type="predicted"/>
<feature type="non-terminal residue" evidence="1">
    <location>
        <position position="1"/>
    </location>
</feature>
<evidence type="ECO:0000313" key="1">
    <source>
        <dbReference type="EMBL" id="KKK62501.1"/>
    </source>
</evidence>
<accession>A0A0F8ZRE5</accession>
<comment type="caution">
    <text evidence="1">The sequence shown here is derived from an EMBL/GenBank/DDBJ whole genome shotgun (WGS) entry which is preliminary data.</text>
</comment>
<dbReference type="AlphaFoldDB" id="A0A0F8ZRE5"/>
<organism evidence="1">
    <name type="scientific">marine sediment metagenome</name>
    <dbReference type="NCBI Taxonomy" id="412755"/>
    <lineage>
        <taxon>unclassified sequences</taxon>
        <taxon>metagenomes</taxon>
        <taxon>ecological metagenomes</taxon>
    </lineage>
</organism>
<name>A0A0F8ZRE5_9ZZZZ</name>
<gene>
    <name evidence="1" type="ORF">LCGC14_3003690</name>
</gene>
<reference evidence="1" key="1">
    <citation type="journal article" date="2015" name="Nature">
        <title>Complex archaea that bridge the gap between prokaryotes and eukaryotes.</title>
        <authorList>
            <person name="Spang A."/>
            <person name="Saw J.H."/>
            <person name="Jorgensen S.L."/>
            <person name="Zaremba-Niedzwiedzka K."/>
            <person name="Martijn J."/>
            <person name="Lind A.E."/>
            <person name="van Eijk R."/>
            <person name="Schleper C."/>
            <person name="Guy L."/>
            <person name="Ettema T.J."/>
        </authorList>
    </citation>
    <scope>NUCLEOTIDE SEQUENCE</scope>
</reference>
<protein>
    <submittedName>
        <fullName evidence="1">Uncharacterized protein</fullName>
    </submittedName>
</protein>
<dbReference type="EMBL" id="LAZR01061963">
    <property type="protein sequence ID" value="KKK62501.1"/>
    <property type="molecule type" value="Genomic_DNA"/>
</dbReference>
<sequence length="228" mass="26993">DVYSSDDVEEYLRKFDEKDKPNNKKRGSFTFNDFLDKEGAPKTKTKIMAVSKKPIIKKNHKVFPSHIKRCTLNNERIRDSFIELKSLNTEKHPNAISVLLRTFIEMSLFHYLNKLGHIKIIKEIEQKKKDIKADKKGKPKQNLQSDWTPSLREMLHYITHNSECQVITDGHHRRMLKTFLSDRYRWISLDTLHQLVHNKYFKPDEASIKEFVNQLTGLFEVILIEPED</sequence>